<dbReference type="RefSeq" id="WP_210758886.1">
    <property type="nucleotide sequence ID" value="NZ_CP060139.1"/>
</dbReference>
<dbReference type="KEGG" id="chyd:H4K34_00550"/>
<keyword evidence="3" id="KW-1185">Reference proteome</keyword>
<dbReference type="AlphaFoldDB" id="A0A7H0VF61"/>
<dbReference type="Proteomes" id="UP000516305">
    <property type="component" value="Chromosome"/>
</dbReference>
<gene>
    <name evidence="2" type="ORF">H4K34_00550</name>
</gene>
<evidence type="ECO:0000313" key="2">
    <source>
        <dbReference type="EMBL" id="QNR24359.1"/>
    </source>
</evidence>
<feature type="transmembrane region" description="Helical" evidence="1">
    <location>
        <begin position="60"/>
        <end position="78"/>
    </location>
</feature>
<feature type="transmembrane region" description="Helical" evidence="1">
    <location>
        <begin position="84"/>
        <end position="103"/>
    </location>
</feature>
<dbReference type="EMBL" id="CP060139">
    <property type="protein sequence ID" value="QNR24359.1"/>
    <property type="molecule type" value="Genomic_DNA"/>
</dbReference>
<dbReference type="InterPro" id="IPR025962">
    <property type="entry name" value="SdpI/YhfL"/>
</dbReference>
<name>A0A7H0VF61_9FLAO</name>
<keyword evidence="1" id="KW-1133">Transmembrane helix</keyword>
<feature type="transmembrane region" description="Helical" evidence="1">
    <location>
        <begin position="6"/>
        <end position="27"/>
    </location>
</feature>
<keyword evidence="1" id="KW-0812">Transmembrane</keyword>
<proteinExistence type="predicted"/>
<evidence type="ECO:0000313" key="3">
    <source>
        <dbReference type="Proteomes" id="UP000516305"/>
    </source>
</evidence>
<organism evidence="2 3">
    <name type="scientific">Croceimicrobium hydrocarbonivorans</name>
    <dbReference type="NCBI Taxonomy" id="2761580"/>
    <lineage>
        <taxon>Bacteria</taxon>
        <taxon>Pseudomonadati</taxon>
        <taxon>Bacteroidota</taxon>
        <taxon>Flavobacteriia</taxon>
        <taxon>Flavobacteriales</taxon>
        <taxon>Owenweeksiaceae</taxon>
        <taxon>Croceimicrobium</taxon>
    </lineage>
</organism>
<dbReference type="Pfam" id="PF13630">
    <property type="entry name" value="SdpI"/>
    <property type="match status" value="1"/>
</dbReference>
<accession>A0A7H0VF61</accession>
<evidence type="ECO:0000256" key="1">
    <source>
        <dbReference type="SAM" id="Phobius"/>
    </source>
</evidence>
<reference evidence="2 3" key="1">
    <citation type="submission" date="2020-08" db="EMBL/GenBank/DDBJ databases">
        <title>Croceimicrobium hydrocarbonivorans gen. nov., sp. nov., a novel marine bacterium isolated from a bacterial consortium that degrades polyethylene terephthalate.</title>
        <authorList>
            <person name="Liu R."/>
        </authorList>
    </citation>
    <scope>NUCLEOTIDE SEQUENCE [LARGE SCALE GENOMIC DNA]</scope>
    <source>
        <strain evidence="2 3">A20-9</strain>
    </source>
</reference>
<sequence>MRIDIVFLIFLGFAVLMWLVALITKLFPARKPNSLYGYRTDRSMRNRRNWNYAQSLLPKMFFRVGLYHILLAALWSVLPPLNDSMGIMLFGLVLIAAFGLELYRSEYKLKKYSKERF</sequence>
<protein>
    <submittedName>
        <fullName evidence="2">SdpI family protein</fullName>
    </submittedName>
</protein>
<keyword evidence="1" id="KW-0472">Membrane</keyword>